<sequence>MVPFRHLPALILLAALPACVDSGASCAREEMRELRTVDKLIEDTQAAIARGYRTERDQTGGSFNFCLGGGGSHVGAALCTDPSTRTRPVAIDLTAEERKLKALEARRMALRSTINARTAQCTAGGA</sequence>
<organism evidence="2 3">
    <name type="scientific">Albidovulum denitrificans</name>
    <dbReference type="NCBI Taxonomy" id="404881"/>
    <lineage>
        <taxon>Bacteria</taxon>
        <taxon>Pseudomonadati</taxon>
        <taxon>Pseudomonadota</taxon>
        <taxon>Alphaproteobacteria</taxon>
        <taxon>Rhodobacterales</taxon>
        <taxon>Paracoccaceae</taxon>
        <taxon>Albidovulum</taxon>
    </lineage>
</organism>
<gene>
    <name evidence="2" type="ORF">LX70_02279</name>
</gene>
<evidence type="ECO:0000256" key="1">
    <source>
        <dbReference type="SAM" id="SignalP"/>
    </source>
</evidence>
<dbReference type="RefSeq" id="WP_105514869.1">
    <property type="nucleotide sequence ID" value="NZ_PVEP01000004.1"/>
</dbReference>
<comment type="caution">
    <text evidence="2">The sequence shown here is derived from an EMBL/GenBank/DDBJ whole genome shotgun (WGS) entry which is preliminary data.</text>
</comment>
<dbReference type="OrthoDB" id="7875456at2"/>
<protein>
    <submittedName>
        <fullName evidence="2">Uncharacterized protein</fullName>
    </submittedName>
</protein>
<reference evidence="2 3" key="1">
    <citation type="submission" date="2018-02" db="EMBL/GenBank/DDBJ databases">
        <title>Genomic Encyclopedia of Archaeal and Bacterial Type Strains, Phase II (KMG-II): from individual species to whole genera.</title>
        <authorList>
            <person name="Goeker M."/>
        </authorList>
    </citation>
    <scope>NUCLEOTIDE SEQUENCE [LARGE SCALE GENOMIC DNA]</scope>
    <source>
        <strain evidence="2 3">DSM 18921</strain>
    </source>
</reference>
<dbReference type="EMBL" id="PVEP01000004">
    <property type="protein sequence ID" value="PQV56706.1"/>
    <property type="molecule type" value="Genomic_DNA"/>
</dbReference>
<dbReference type="AlphaFoldDB" id="A0A2S8S7C6"/>
<dbReference type="Proteomes" id="UP000238338">
    <property type="component" value="Unassembled WGS sequence"/>
</dbReference>
<keyword evidence="3" id="KW-1185">Reference proteome</keyword>
<evidence type="ECO:0000313" key="3">
    <source>
        <dbReference type="Proteomes" id="UP000238338"/>
    </source>
</evidence>
<name>A0A2S8S7C6_9RHOB</name>
<keyword evidence="1" id="KW-0732">Signal</keyword>
<proteinExistence type="predicted"/>
<feature type="chain" id="PRO_5015547370" evidence="1">
    <location>
        <begin position="28"/>
        <end position="126"/>
    </location>
</feature>
<feature type="signal peptide" evidence="1">
    <location>
        <begin position="1"/>
        <end position="27"/>
    </location>
</feature>
<evidence type="ECO:0000313" key="2">
    <source>
        <dbReference type="EMBL" id="PQV56706.1"/>
    </source>
</evidence>
<accession>A0A2S8S7C6</accession>